<organism evidence="2 3">
    <name type="scientific">Pontibacter flavimaris</name>
    <dbReference type="NCBI Taxonomy" id="1797110"/>
    <lineage>
        <taxon>Bacteria</taxon>
        <taxon>Pseudomonadati</taxon>
        <taxon>Bacteroidota</taxon>
        <taxon>Cytophagia</taxon>
        <taxon>Cytophagales</taxon>
        <taxon>Hymenobacteraceae</taxon>
        <taxon>Pontibacter</taxon>
    </lineage>
</organism>
<gene>
    <name evidence="2" type="ORF">A3841_05490</name>
</gene>
<keyword evidence="3" id="KW-1185">Reference proteome</keyword>
<dbReference type="EMBL" id="LVWA01000012">
    <property type="protein sequence ID" value="OKL38603.1"/>
    <property type="molecule type" value="Genomic_DNA"/>
</dbReference>
<dbReference type="Proteomes" id="UP000186551">
    <property type="component" value="Unassembled WGS sequence"/>
</dbReference>
<reference evidence="2 3" key="1">
    <citation type="submission" date="2016-03" db="EMBL/GenBank/DDBJ databases">
        <title>Genome sequence of Pontibacter sp. nov., of the family cytophagaceae, isolated from marine sediment of the Yellow Sea, China.</title>
        <authorList>
            <person name="Zhang G."/>
            <person name="Zhang R."/>
        </authorList>
    </citation>
    <scope>NUCLEOTIDE SEQUENCE [LARGE SCALE GENOMIC DNA]</scope>
    <source>
        <strain evidence="2 3">S10-8</strain>
    </source>
</reference>
<dbReference type="OrthoDB" id="5471473at2"/>
<accession>A0A1Q5P8S4</accession>
<dbReference type="InterPro" id="IPR036513">
    <property type="entry name" value="STAS_dom_sf"/>
</dbReference>
<name>A0A1Q5P8S4_9BACT</name>
<dbReference type="STRING" id="1797110.A3841_05490"/>
<proteinExistence type="predicted"/>
<feature type="domain" description="STAS" evidence="1">
    <location>
        <begin position="1"/>
        <end position="112"/>
    </location>
</feature>
<dbReference type="Pfam" id="PF01740">
    <property type="entry name" value="STAS"/>
    <property type="match status" value="1"/>
</dbReference>
<comment type="caution">
    <text evidence="2">The sequence shown here is derived from an EMBL/GenBank/DDBJ whole genome shotgun (WGS) entry which is preliminary data.</text>
</comment>
<dbReference type="RefSeq" id="WP_073854541.1">
    <property type="nucleotide sequence ID" value="NZ_LVWA01000012.1"/>
</dbReference>
<protein>
    <recommendedName>
        <fullName evidence="1">STAS domain-containing protein</fullName>
    </recommendedName>
</protein>
<dbReference type="AlphaFoldDB" id="A0A1Q5P8S4"/>
<dbReference type="SUPFAM" id="SSF52091">
    <property type="entry name" value="SpoIIaa-like"/>
    <property type="match status" value="1"/>
</dbReference>
<dbReference type="PROSITE" id="PS50801">
    <property type="entry name" value="STAS"/>
    <property type="match status" value="1"/>
</dbReference>
<evidence type="ECO:0000259" key="1">
    <source>
        <dbReference type="PROSITE" id="PS50801"/>
    </source>
</evidence>
<dbReference type="Gene3D" id="3.30.750.24">
    <property type="entry name" value="STAS domain"/>
    <property type="match status" value="1"/>
</dbReference>
<evidence type="ECO:0000313" key="2">
    <source>
        <dbReference type="EMBL" id="OKL38603.1"/>
    </source>
</evidence>
<dbReference type="InterPro" id="IPR002645">
    <property type="entry name" value="STAS_dom"/>
</dbReference>
<sequence length="120" mass="13421">MREELVSRRIGDIVVMSVYGVCSSSVLGQLEIKCREESVRQTKHILIDCAYITSLHPDALRSLRSRTSEADKAGINLVLYQVQPQHVEQIKLTGLDALLHIKKDFQDAYLHCKAIEAASG</sequence>
<evidence type="ECO:0000313" key="3">
    <source>
        <dbReference type="Proteomes" id="UP000186551"/>
    </source>
</evidence>